<feature type="region of interest" description="Disordered" evidence="1">
    <location>
        <begin position="1"/>
        <end position="55"/>
    </location>
</feature>
<dbReference type="EMBL" id="CP104013">
    <property type="protein sequence ID" value="UYP45131.1"/>
    <property type="molecule type" value="Genomic_DNA"/>
</dbReference>
<accession>A0ABY6HNP0</accession>
<gene>
    <name evidence="2" type="ORF">NEF87_001416</name>
</gene>
<organism evidence="2 3">
    <name type="scientific">Candidatus Lokiarchaeum ossiferum</name>
    <dbReference type="NCBI Taxonomy" id="2951803"/>
    <lineage>
        <taxon>Archaea</taxon>
        <taxon>Promethearchaeati</taxon>
        <taxon>Promethearchaeota</taxon>
        <taxon>Promethearchaeia</taxon>
        <taxon>Promethearchaeales</taxon>
        <taxon>Promethearchaeaceae</taxon>
        <taxon>Candidatus Lokiarchaeum</taxon>
    </lineage>
</organism>
<name>A0ABY6HNP0_9ARCH</name>
<protein>
    <submittedName>
        <fullName evidence="2">Uncharacterized protein</fullName>
    </submittedName>
</protein>
<reference evidence="2" key="1">
    <citation type="submission" date="2022-09" db="EMBL/GenBank/DDBJ databases">
        <title>Actin cytoskeleton and complex cell architecture in an #Asgard archaeon.</title>
        <authorList>
            <person name="Ponce Toledo R.I."/>
            <person name="Schleper C."/>
            <person name="Rodrigues Oliveira T."/>
            <person name="Wollweber F."/>
            <person name="Xu J."/>
            <person name="Rittmann S."/>
            <person name="Klingl A."/>
            <person name="Pilhofer M."/>
        </authorList>
    </citation>
    <scope>NUCLEOTIDE SEQUENCE</scope>
    <source>
        <strain evidence="2">B-35</strain>
    </source>
</reference>
<evidence type="ECO:0000256" key="1">
    <source>
        <dbReference type="SAM" id="MobiDB-lite"/>
    </source>
</evidence>
<evidence type="ECO:0000313" key="3">
    <source>
        <dbReference type="Proteomes" id="UP001208689"/>
    </source>
</evidence>
<dbReference type="Proteomes" id="UP001208689">
    <property type="component" value="Chromosome"/>
</dbReference>
<feature type="compositionally biased region" description="Basic and acidic residues" evidence="1">
    <location>
        <begin position="1"/>
        <end position="12"/>
    </location>
</feature>
<feature type="compositionally biased region" description="Acidic residues" evidence="1">
    <location>
        <begin position="36"/>
        <end position="47"/>
    </location>
</feature>
<evidence type="ECO:0000313" key="2">
    <source>
        <dbReference type="EMBL" id="UYP45131.1"/>
    </source>
</evidence>
<sequence length="274" mass="31577">MTSNDPEQKEDNDSQDNGNIEVDTNSEEIQEKSLEINEETNESDENLSDALEGGDYSEDLQKKLLEFADLEGLDDLSEEDLRDMEEAIAENVQESESLSPDDTLSEEELEIEKEEFKPEIGDDLEAKMEEELAKKRKAQGIKTITKEDFIQYLSERKTKIVYHALWYLTFDNEDHEASKAIIYDALKEVTSKNPVEPLEEHKFYFGLGFILRLKLYDQKVVQFKGGKLKVMINIENLKEILNVVGDPISERPILTSNEKEAMFSDFLKDDFLDI</sequence>
<proteinExistence type="predicted"/>
<keyword evidence="3" id="KW-1185">Reference proteome</keyword>